<dbReference type="RefSeq" id="WP_168674917.1">
    <property type="nucleotide sequence ID" value="NZ_JAAVTK010000015.1"/>
</dbReference>
<organism evidence="1 2">
    <name type="scientific">Hymenobacter artigasi</name>
    <dbReference type="NCBI Taxonomy" id="2719616"/>
    <lineage>
        <taxon>Bacteria</taxon>
        <taxon>Pseudomonadati</taxon>
        <taxon>Bacteroidota</taxon>
        <taxon>Cytophagia</taxon>
        <taxon>Cytophagales</taxon>
        <taxon>Hymenobacteraceae</taxon>
        <taxon>Hymenobacter</taxon>
    </lineage>
</organism>
<dbReference type="EMBL" id="JAAVTK010000015">
    <property type="protein sequence ID" value="NKI91354.1"/>
    <property type="molecule type" value="Genomic_DNA"/>
</dbReference>
<proteinExistence type="predicted"/>
<evidence type="ECO:0008006" key="3">
    <source>
        <dbReference type="Google" id="ProtNLM"/>
    </source>
</evidence>
<protein>
    <recommendedName>
        <fullName evidence="3">AbiEi antitoxin C-terminal domain-containing protein</fullName>
    </recommendedName>
</protein>
<gene>
    <name evidence="1" type="ORF">HBN54_003971</name>
</gene>
<dbReference type="Pfam" id="PF19570">
    <property type="entry name" value="DUF6088"/>
    <property type="match status" value="1"/>
</dbReference>
<evidence type="ECO:0000313" key="2">
    <source>
        <dbReference type="Proteomes" id="UP000717634"/>
    </source>
</evidence>
<name>A0ABX1HM59_9BACT</name>
<accession>A0ABX1HM59</accession>
<dbReference type="InterPro" id="IPR045738">
    <property type="entry name" value="DUF6088"/>
</dbReference>
<sequence length="240" mass="25722">MSNTAQRIRAKLDQLPPGQPVGYADFVREPSEFGAVAAALSRLSKSGELTRLAKGRYYRPARGRFGPVAPTQAAVVAAVGAAPGQPAPYPTGLAVYNALGLTTQVPATLTLATTRPRRRLPARLRAVVRPAPEQASDVPLLQWLEVLRDVRRIPDTTPDCVVAHVLDYLRELPAPARRRLTALAARQAPPRARALLGALLETVPDAAGAARLRATLNPLTHYRLGLGAAALPNRAAWNIR</sequence>
<dbReference type="Proteomes" id="UP000717634">
    <property type="component" value="Unassembled WGS sequence"/>
</dbReference>
<evidence type="ECO:0000313" key="1">
    <source>
        <dbReference type="EMBL" id="NKI91354.1"/>
    </source>
</evidence>
<comment type="caution">
    <text evidence="1">The sequence shown here is derived from an EMBL/GenBank/DDBJ whole genome shotgun (WGS) entry which is preliminary data.</text>
</comment>
<keyword evidence="2" id="KW-1185">Reference proteome</keyword>
<reference evidence="1 2" key="1">
    <citation type="submission" date="2020-03" db="EMBL/GenBank/DDBJ databases">
        <title>Genomic Encyclopedia of Type Strains, Phase IV (KMG-V): Genome sequencing to study the core and pangenomes of soil and plant-associated prokaryotes.</title>
        <authorList>
            <person name="Whitman W."/>
        </authorList>
    </citation>
    <scope>NUCLEOTIDE SEQUENCE [LARGE SCALE GENOMIC DNA]</scope>
    <source>
        <strain evidence="1 2">1B</strain>
    </source>
</reference>